<dbReference type="EMBL" id="OZ075122">
    <property type="protein sequence ID" value="CAL4907006.1"/>
    <property type="molecule type" value="Genomic_DNA"/>
</dbReference>
<dbReference type="InterPro" id="IPR000073">
    <property type="entry name" value="AB_hydrolase_1"/>
</dbReference>
<keyword evidence="5" id="KW-1185">Reference proteome</keyword>
<dbReference type="InterPro" id="IPR029058">
    <property type="entry name" value="AB_hydrolase_fold"/>
</dbReference>
<dbReference type="SUPFAM" id="SSF53474">
    <property type="entry name" value="alpha/beta-Hydrolases"/>
    <property type="match status" value="1"/>
</dbReference>
<dbReference type="AlphaFoldDB" id="A0ABC8WCU2"/>
<evidence type="ECO:0000313" key="4">
    <source>
        <dbReference type="EMBL" id="CAL4907006.1"/>
    </source>
</evidence>
<evidence type="ECO:0000313" key="5">
    <source>
        <dbReference type="Proteomes" id="UP001497457"/>
    </source>
</evidence>
<evidence type="ECO:0000256" key="1">
    <source>
        <dbReference type="ARBA" id="ARBA00022801"/>
    </source>
</evidence>
<feature type="domain" description="AB hydrolase-1" evidence="3">
    <location>
        <begin position="29"/>
        <end position="258"/>
    </location>
</feature>
<dbReference type="InterPro" id="IPR000639">
    <property type="entry name" value="Epox_hydrolase-like"/>
</dbReference>
<dbReference type="Gene3D" id="3.40.50.1820">
    <property type="entry name" value="alpha/beta hydrolase"/>
    <property type="match status" value="1"/>
</dbReference>
<dbReference type="GO" id="GO:0016787">
    <property type="term" value="F:hydrolase activity"/>
    <property type="evidence" value="ECO:0007669"/>
    <property type="project" value="UniProtKB-KW"/>
</dbReference>
<accession>A0ABC8WCU2</accession>
<reference evidence="5" key="1">
    <citation type="submission" date="2024-06" db="EMBL/GenBank/DDBJ databases">
        <authorList>
            <person name="Ryan C."/>
        </authorList>
    </citation>
    <scope>NUCLEOTIDE SEQUENCE [LARGE SCALE GENOMIC DNA]</scope>
</reference>
<dbReference type="Proteomes" id="UP001497457">
    <property type="component" value="Chromosome 12b"/>
</dbReference>
<sequence length="323" mass="36546">MNQEIEHSYLPIRGLKLHIAHIGKGEVGTLLFVHGFPEVWYSWRHQMVAAAAAGFRAIAPDFPGYGLSEPPADLAQASWECLMESLLAILDSLAISKVFLVAKDFGVKPAFDLALCHPERVSGVVTFGVPPLVESLGFSGLPEGFYIYRWREPGRAESDFGRFDVRRIMHTIYILFSRSEVPVAKEGQEIMDLVDESTPMPDWFSEEDLSAYTNLYEKSGFITALQIPYRTKPAKAEYAKPRFEMPMFVIMGQKDYILKFAALKDYMSSEKLKEIAPDHEITYIPEGSHFVQEQFPELVNQLMIDFLREHSSKGVAQLDKVTV</sequence>
<comment type="similarity">
    <text evidence="2">Belongs to the AB hydrolase superfamily. Epoxide hydrolase family.</text>
</comment>
<dbReference type="PANTHER" id="PTHR43329">
    <property type="entry name" value="EPOXIDE HYDROLASE"/>
    <property type="match status" value="1"/>
</dbReference>
<proteinExistence type="inferred from homology"/>
<organism evidence="4 5">
    <name type="scientific">Urochloa decumbens</name>
    <dbReference type="NCBI Taxonomy" id="240449"/>
    <lineage>
        <taxon>Eukaryota</taxon>
        <taxon>Viridiplantae</taxon>
        <taxon>Streptophyta</taxon>
        <taxon>Embryophyta</taxon>
        <taxon>Tracheophyta</taxon>
        <taxon>Spermatophyta</taxon>
        <taxon>Magnoliopsida</taxon>
        <taxon>Liliopsida</taxon>
        <taxon>Poales</taxon>
        <taxon>Poaceae</taxon>
        <taxon>PACMAD clade</taxon>
        <taxon>Panicoideae</taxon>
        <taxon>Panicodae</taxon>
        <taxon>Paniceae</taxon>
        <taxon>Melinidinae</taxon>
        <taxon>Urochloa</taxon>
    </lineage>
</organism>
<dbReference type="PRINTS" id="PR00111">
    <property type="entry name" value="ABHYDROLASE"/>
</dbReference>
<evidence type="ECO:0000256" key="2">
    <source>
        <dbReference type="ARBA" id="ARBA00038334"/>
    </source>
</evidence>
<dbReference type="Pfam" id="PF00561">
    <property type="entry name" value="Abhydrolase_1"/>
    <property type="match status" value="1"/>
</dbReference>
<evidence type="ECO:0000259" key="3">
    <source>
        <dbReference type="Pfam" id="PF00561"/>
    </source>
</evidence>
<keyword evidence="1" id="KW-0378">Hydrolase</keyword>
<dbReference type="PRINTS" id="PR00412">
    <property type="entry name" value="EPOXHYDRLASE"/>
</dbReference>
<protein>
    <recommendedName>
        <fullName evidence="3">AB hydrolase-1 domain-containing protein</fullName>
    </recommendedName>
</protein>
<name>A0ABC8WCU2_9POAL</name>
<gene>
    <name evidence="4" type="ORF">URODEC1_LOCUS12336</name>
</gene>
<reference evidence="4 5" key="2">
    <citation type="submission" date="2024-10" db="EMBL/GenBank/DDBJ databases">
        <authorList>
            <person name="Ryan C."/>
        </authorList>
    </citation>
    <scope>NUCLEOTIDE SEQUENCE [LARGE SCALE GENOMIC DNA]</scope>
</reference>